<evidence type="ECO:0000256" key="1">
    <source>
        <dbReference type="SAM" id="SignalP"/>
    </source>
</evidence>
<dbReference type="Gene3D" id="2.40.360.20">
    <property type="match status" value="1"/>
</dbReference>
<proteinExistence type="predicted"/>
<evidence type="ECO:0000313" key="2">
    <source>
        <dbReference type="EMBL" id="NYH17888.1"/>
    </source>
</evidence>
<protein>
    <submittedName>
        <fullName evidence="2">Uncharacterized protein</fullName>
    </submittedName>
</protein>
<keyword evidence="1" id="KW-0732">Signal</keyword>
<sequence length="290" mass="31854">MSPIPSQQVKLLLRFSAVCLALCGSQLNATAAEVLTAPSRILPASGTTWCYSIGSPQPSTMTLKGVSAGIASYAIDGPGAITRIEEQTDTYTSVNATRHGQRKLLVFPLAKHRKWSDEFTEDLTSHLGGDAEWQFSYHAISQSHVIGTEKRHVGAGTFDTFVIERKIAWTKSNPHSSSKLLQPQKCDDADCTVTGYSKEVYWYAPSVGRAVLRAYSQSGDSDFIWNRSPDELLSNASSLVTELVGYGRAASCEDLHPPLHARVPSAPWYGFPLLMNDTWEFLMQRNIAPE</sequence>
<feature type="signal peptide" evidence="1">
    <location>
        <begin position="1"/>
        <end position="31"/>
    </location>
</feature>
<reference evidence="2 3" key="1">
    <citation type="submission" date="2020-07" db="EMBL/GenBank/DDBJ databases">
        <title>Exploring microbial biodiversity for novel pathways involved in the catabolism of aromatic compounds derived from lignin.</title>
        <authorList>
            <person name="Elkins J."/>
        </authorList>
    </citation>
    <scope>NUCLEOTIDE SEQUENCE [LARGE SCALE GENOMIC DNA]</scope>
    <source>
        <strain evidence="2 3">H2C3B</strain>
    </source>
</reference>
<feature type="chain" id="PRO_5030931758" evidence="1">
    <location>
        <begin position="32"/>
        <end position="290"/>
    </location>
</feature>
<accession>A0A7Y9WDD4</accession>
<dbReference type="EMBL" id="JACCAU010000001">
    <property type="protein sequence ID" value="NYH17888.1"/>
    <property type="molecule type" value="Genomic_DNA"/>
</dbReference>
<evidence type="ECO:0000313" key="3">
    <source>
        <dbReference type="Proteomes" id="UP000572540"/>
    </source>
</evidence>
<dbReference type="Proteomes" id="UP000572540">
    <property type="component" value="Unassembled WGS sequence"/>
</dbReference>
<comment type="caution">
    <text evidence="2">The sequence shown here is derived from an EMBL/GenBank/DDBJ whole genome shotgun (WGS) entry which is preliminary data.</text>
</comment>
<dbReference type="RefSeq" id="WP_179707456.1">
    <property type="nucleotide sequence ID" value="NZ_JACCAU010000001.1"/>
</dbReference>
<name>A0A7Y9WDD4_9BURK</name>
<gene>
    <name evidence="2" type="ORF">GGD41_005116</name>
</gene>
<organism evidence="2 3">
    <name type="scientific">Paraburkholderia bryophila</name>
    <dbReference type="NCBI Taxonomy" id="420952"/>
    <lineage>
        <taxon>Bacteria</taxon>
        <taxon>Pseudomonadati</taxon>
        <taxon>Pseudomonadota</taxon>
        <taxon>Betaproteobacteria</taxon>
        <taxon>Burkholderiales</taxon>
        <taxon>Burkholderiaceae</taxon>
        <taxon>Paraburkholderia</taxon>
    </lineage>
</organism>
<dbReference type="AlphaFoldDB" id="A0A7Y9WDD4"/>